<name>A0ABR3P5R6_9PEZI</name>
<reference evidence="8 9" key="1">
    <citation type="submission" date="2024-07" db="EMBL/GenBank/DDBJ databases">
        <title>Draft sequence of the Neodothiora populina.</title>
        <authorList>
            <person name="Drown D.D."/>
            <person name="Schuette U.S."/>
            <person name="Buechlein A.B."/>
            <person name="Rusch D.R."/>
            <person name="Winton L.W."/>
            <person name="Adams G.A."/>
        </authorList>
    </citation>
    <scope>NUCLEOTIDE SEQUENCE [LARGE SCALE GENOMIC DNA]</scope>
    <source>
        <strain evidence="8 9">CPC 39397</strain>
    </source>
</reference>
<evidence type="ECO:0000256" key="6">
    <source>
        <dbReference type="ARBA" id="ARBA00023306"/>
    </source>
</evidence>
<dbReference type="GeneID" id="95979457"/>
<dbReference type="InterPro" id="IPR026000">
    <property type="entry name" value="Apc5_dom"/>
</dbReference>
<protein>
    <recommendedName>
        <fullName evidence="2">Anaphase-promoting complex subunit 5</fullName>
    </recommendedName>
</protein>
<evidence type="ECO:0000256" key="3">
    <source>
        <dbReference type="ARBA" id="ARBA00022618"/>
    </source>
</evidence>
<keyword evidence="5" id="KW-0833">Ubl conjugation pathway</keyword>
<organism evidence="8 9">
    <name type="scientific">Neodothiora populina</name>
    <dbReference type="NCBI Taxonomy" id="2781224"/>
    <lineage>
        <taxon>Eukaryota</taxon>
        <taxon>Fungi</taxon>
        <taxon>Dikarya</taxon>
        <taxon>Ascomycota</taxon>
        <taxon>Pezizomycotina</taxon>
        <taxon>Dothideomycetes</taxon>
        <taxon>Dothideomycetidae</taxon>
        <taxon>Dothideales</taxon>
        <taxon>Dothioraceae</taxon>
        <taxon>Neodothiora</taxon>
    </lineage>
</organism>
<gene>
    <name evidence="8" type="ORF">AAFC00_005758</name>
</gene>
<keyword evidence="3" id="KW-0132">Cell division</keyword>
<evidence type="ECO:0000313" key="9">
    <source>
        <dbReference type="Proteomes" id="UP001562354"/>
    </source>
</evidence>
<evidence type="ECO:0000313" key="8">
    <source>
        <dbReference type="EMBL" id="KAL1301515.1"/>
    </source>
</evidence>
<proteinExistence type="inferred from homology"/>
<accession>A0ABR3P5R6</accession>
<evidence type="ECO:0000259" key="7">
    <source>
        <dbReference type="Pfam" id="PF12862"/>
    </source>
</evidence>
<sequence length="775" mass="86669">MSRFLTPSKVCVLVLIQIYCNETPPQKSTVPVLSFISSHIIQRSVDPGSEQNGPSPASLKDFEILLAAQESNHPGRSLHDVFLTKLWELHDLVTFTDFFQDLTAITQSSRPNETGGKSPGCSPTSPIGQFTRRCHLESVRLQFGDAYQLWESFVLFREPTRTTYTLRNPGSRYARDFPNAASVDLLHHEKPTASAVLIERLRKRQYSSDTPSSLDDVERAIHFQLSKLQKYGTRVPDEMKNQLKRMTDQGGSVPSEVHFINFFDAWRGGAYNDAVELLHRYFDYTMEGHQAEQSIKTYHQYALLHLAVLHADFGCYGEAISAMNECIATARENQDARCLHFGLSWLAHLRKAYPDFAGLESGMGGNDIAGSESDIITFLQQKAVESKDWATLSSSLLTQAEATIESGDSIAKALEQAYQSSYLNNTYDIRNMIPSQLRLQSAMFNRLGQMSLAGQYLDITQQIHGSTASKPDLLSTVLQNAYNLAMSGRYDEALELLRQNNPAPLHTLRLDQTFLAFAAMVQLRRALHQGELWAAERYLEQVRPIRSIADAGIVFETHVLEIELLFRKKELKQAFEYICNRIDEAKKADTVDMLHRSKLLILKAHVFASSGVPEKGFSIVLRAASSAHRSLLLPTMWEALAALCVILVDLGEFGAVRDVVDAIMPQVLESANEYLIANLYNLLTDAHVGLAGHSCVEGSKERDAHISAALTYVERARDAYARVEDLDGVLATVARKAMLFAYKGEEALAEETEEVYAHVVAEAEKRTEELLGRNL</sequence>
<keyword evidence="9" id="KW-1185">Reference proteome</keyword>
<dbReference type="Proteomes" id="UP001562354">
    <property type="component" value="Unassembled WGS sequence"/>
</dbReference>
<feature type="domain" description="Anaphase-promoting complex subunit 5" evidence="7">
    <location>
        <begin position="258"/>
        <end position="352"/>
    </location>
</feature>
<evidence type="ECO:0000256" key="5">
    <source>
        <dbReference type="ARBA" id="ARBA00022786"/>
    </source>
</evidence>
<comment type="caution">
    <text evidence="8">The sequence shown here is derived from an EMBL/GenBank/DDBJ whole genome shotgun (WGS) entry which is preliminary data.</text>
</comment>
<comment type="similarity">
    <text evidence="1">Belongs to the APC5 family.</text>
</comment>
<dbReference type="PANTHER" id="PTHR12830">
    <property type="entry name" value="ANAPHASE-PROMOTING COMPLEX SUBUNIT 5"/>
    <property type="match status" value="1"/>
</dbReference>
<evidence type="ECO:0000256" key="4">
    <source>
        <dbReference type="ARBA" id="ARBA00022776"/>
    </source>
</evidence>
<dbReference type="RefSeq" id="XP_069197791.1">
    <property type="nucleotide sequence ID" value="XM_069345590.1"/>
</dbReference>
<dbReference type="PANTHER" id="PTHR12830:SF9">
    <property type="entry name" value="ANAPHASE-PROMOTING COMPLEX SUBUNIT 5"/>
    <property type="match status" value="1"/>
</dbReference>
<keyword evidence="4" id="KW-0498">Mitosis</keyword>
<evidence type="ECO:0000256" key="2">
    <source>
        <dbReference type="ARBA" id="ARBA00016066"/>
    </source>
</evidence>
<dbReference type="EMBL" id="JBFMKM010000013">
    <property type="protein sequence ID" value="KAL1301515.1"/>
    <property type="molecule type" value="Genomic_DNA"/>
</dbReference>
<dbReference type="Pfam" id="PF12862">
    <property type="entry name" value="ANAPC5"/>
    <property type="match status" value="1"/>
</dbReference>
<keyword evidence="6" id="KW-0131">Cell cycle</keyword>
<dbReference type="InterPro" id="IPR037679">
    <property type="entry name" value="Apc5"/>
</dbReference>
<evidence type="ECO:0000256" key="1">
    <source>
        <dbReference type="ARBA" id="ARBA00007450"/>
    </source>
</evidence>